<keyword evidence="5" id="KW-1003">Cell membrane</keyword>
<sequence length="399" mass="43459">MAAFSYQALDPQGVTSSGTLEADNLRHARTILRERGLFPTKIDALGESTQANRRLSISTAELCLLTRQLSALLSSGLTVEQALLAVSEQADQANARALLAAVRSEVVSGYTLRAALERFAHAFPPIYRALVNAGEKSGQLPGVMDMLATYLEQQDSLRRKMLQAMLYPAIVSAVAVLVILGLMTYVVPRVAEVFVQSHQTLPLLTRIMITTSDFLRNWGPWLFLLGIGALIAWRYALRDDGLRSRWQRWLLSLPLLGRHLRTLDTARFASTLAILVNAGVPLLAALDAGRQVMKCLPLKEAVSAAADRVREGASISAAMRQTRSFPPLLVHMLASGEATGELGSMLKRCAELQQSEVENRSLTLTTLLEPLLLLCMGGSVLLIVLAVMQPIIALNSLVK</sequence>
<dbReference type="InterPro" id="IPR018076">
    <property type="entry name" value="T2SS_GspF_dom"/>
</dbReference>
<evidence type="ECO:0000256" key="2">
    <source>
        <dbReference type="ARBA" id="ARBA00004429"/>
    </source>
</evidence>
<comment type="function">
    <text evidence="1">Component of the type II secretion system inner membrane complex required for the energy-dependent secretion of extracellular factors such as proteases and toxins from the periplasm.</text>
</comment>
<evidence type="ECO:0000256" key="6">
    <source>
        <dbReference type="ARBA" id="ARBA00022519"/>
    </source>
</evidence>
<dbReference type="EMBL" id="JBDIVE010000011">
    <property type="protein sequence ID" value="MEN3070269.1"/>
    <property type="molecule type" value="Genomic_DNA"/>
</dbReference>
<keyword evidence="6" id="KW-0997">Cell inner membrane</keyword>
<evidence type="ECO:0000256" key="12">
    <source>
        <dbReference type="ARBA" id="ARBA00023136"/>
    </source>
</evidence>
<feature type="domain" description="Type II secretion system protein GspF" evidence="16">
    <location>
        <begin position="268"/>
        <end position="390"/>
    </location>
</feature>
<feature type="domain" description="Type II secretion system protein GspF" evidence="16">
    <location>
        <begin position="66"/>
        <end position="188"/>
    </location>
</feature>
<evidence type="ECO:0000256" key="13">
    <source>
        <dbReference type="ARBA" id="ARBA00030750"/>
    </source>
</evidence>
<keyword evidence="11 15" id="KW-1133">Transmembrane helix</keyword>
<comment type="caution">
    <text evidence="17">The sequence shown here is derived from an EMBL/GenBank/DDBJ whole genome shotgun (WGS) entry which is preliminary data.</text>
</comment>
<dbReference type="InterPro" id="IPR011850">
    <property type="entry name" value="T2SS_GspF"/>
</dbReference>
<comment type="subcellular location">
    <subcellularLocation>
        <location evidence="2 14">Cell inner membrane</location>
        <topology evidence="2 14">Multi-pass membrane protein</topology>
    </subcellularLocation>
</comment>
<keyword evidence="7 14" id="KW-0812">Transmembrane</keyword>
<keyword evidence="4 14" id="KW-0813">Transport</keyword>
<evidence type="ECO:0000256" key="5">
    <source>
        <dbReference type="ARBA" id="ARBA00022475"/>
    </source>
</evidence>
<gene>
    <name evidence="17" type="primary">gspF</name>
    <name evidence="17" type="ORF">ABDB84_17425</name>
</gene>
<keyword evidence="18" id="KW-1185">Reference proteome</keyword>
<dbReference type="Proteomes" id="UP001410394">
    <property type="component" value="Unassembled WGS sequence"/>
</dbReference>
<dbReference type="InterPro" id="IPR042094">
    <property type="entry name" value="T2SS_GspF_sf"/>
</dbReference>
<dbReference type="RefSeq" id="WP_345921045.1">
    <property type="nucleotide sequence ID" value="NZ_JBDIVE010000011.1"/>
</dbReference>
<evidence type="ECO:0000313" key="17">
    <source>
        <dbReference type="EMBL" id="MEN3070269.1"/>
    </source>
</evidence>
<evidence type="ECO:0000256" key="11">
    <source>
        <dbReference type="ARBA" id="ARBA00022989"/>
    </source>
</evidence>
<feature type="transmembrane region" description="Helical" evidence="15">
    <location>
        <begin position="218"/>
        <end position="237"/>
    </location>
</feature>
<evidence type="ECO:0000256" key="7">
    <source>
        <dbReference type="ARBA" id="ARBA00022692"/>
    </source>
</evidence>
<name>A0ABU9Z2M9_9RHOO</name>
<protein>
    <recommendedName>
        <fullName evidence="13">General secretion pathway protein F</fullName>
    </recommendedName>
</protein>
<dbReference type="PANTHER" id="PTHR30012">
    <property type="entry name" value="GENERAL SECRETION PATHWAY PROTEIN"/>
    <property type="match status" value="1"/>
</dbReference>
<dbReference type="Gene3D" id="1.20.81.30">
    <property type="entry name" value="Type II secretion system (T2SS), domain F"/>
    <property type="match status" value="2"/>
</dbReference>
<feature type="transmembrane region" description="Helical" evidence="15">
    <location>
        <begin position="371"/>
        <end position="394"/>
    </location>
</feature>
<evidence type="ECO:0000256" key="4">
    <source>
        <dbReference type="ARBA" id="ARBA00022448"/>
    </source>
</evidence>
<reference evidence="17 18" key="1">
    <citation type="journal article" date="2018" name="Int. J. Syst. Evol. Microbiol.">
        <title>Uliginosibacterium sediminicola sp. nov., isolated from freshwater sediment.</title>
        <authorList>
            <person name="Hwang W.M."/>
            <person name="Kim S.M."/>
            <person name="Kang K."/>
            <person name="Ahn T.Y."/>
        </authorList>
    </citation>
    <scope>NUCLEOTIDE SEQUENCE [LARGE SCALE GENOMIC DNA]</scope>
    <source>
        <strain evidence="17 18">M1-21</strain>
    </source>
</reference>
<dbReference type="InterPro" id="IPR003004">
    <property type="entry name" value="GspF/PilC"/>
</dbReference>
<evidence type="ECO:0000259" key="16">
    <source>
        <dbReference type="Pfam" id="PF00482"/>
    </source>
</evidence>
<evidence type="ECO:0000313" key="18">
    <source>
        <dbReference type="Proteomes" id="UP001410394"/>
    </source>
</evidence>
<dbReference type="InterPro" id="IPR001992">
    <property type="entry name" value="T2SS_GspF/T4SS_PilC_CS"/>
</dbReference>
<evidence type="ECO:0000256" key="14">
    <source>
        <dbReference type="RuleBase" id="RU003923"/>
    </source>
</evidence>
<keyword evidence="10" id="KW-0653">Protein transport</keyword>
<keyword evidence="9" id="KW-0106">Calcium</keyword>
<keyword evidence="8" id="KW-0479">Metal-binding</keyword>
<dbReference type="PROSITE" id="PS00874">
    <property type="entry name" value="T2SP_F"/>
    <property type="match status" value="1"/>
</dbReference>
<evidence type="ECO:0000256" key="9">
    <source>
        <dbReference type="ARBA" id="ARBA00022837"/>
    </source>
</evidence>
<evidence type="ECO:0000256" key="15">
    <source>
        <dbReference type="SAM" id="Phobius"/>
    </source>
</evidence>
<evidence type="ECO:0000256" key="3">
    <source>
        <dbReference type="ARBA" id="ARBA00005745"/>
    </source>
</evidence>
<dbReference type="PRINTS" id="PR00812">
    <property type="entry name" value="BCTERIALGSPF"/>
</dbReference>
<keyword evidence="12 15" id="KW-0472">Membrane</keyword>
<proteinExistence type="inferred from homology"/>
<accession>A0ABU9Z2M9</accession>
<dbReference type="Pfam" id="PF00482">
    <property type="entry name" value="T2SSF"/>
    <property type="match status" value="2"/>
</dbReference>
<evidence type="ECO:0000256" key="8">
    <source>
        <dbReference type="ARBA" id="ARBA00022723"/>
    </source>
</evidence>
<organism evidence="17 18">
    <name type="scientific">Uliginosibacterium sediminicola</name>
    <dbReference type="NCBI Taxonomy" id="2024550"/>
    <lineage>
        <taxon>Bacteria</taxon>
        <taxon>Pseudomonadati</taxon>
        <taxon>Pseudomonadota</taxon>
        <taxon>Betaproteobacteria</taxon>
        <taxon>Rhodocyclales</taxon>
        <taxon>Zoogloeaceae</taxon>
        <taxon>Uliginosibacterium</taxon>
    </lineage>
</organism>
<dbReference type="NCBIfam" id="TIGR02120">
    <property type="entry name" value="GspF"/>
    <property type="match status" value="1"/>
</dbReference>
<evidence type="ECO:0000256" key="1">
    <source>
        <dbReference type="ARBA" id="ARBA00002684"/>
    </source>
</evidence>
<comment type="similarity">
    <text evidence="3 14">Belongs to the GSP F family.</text>
</comment>
<dbReference type="PANTHER" id="PTHR30012:SF0">
    <property type="entry name" value="TYPE II SECRETION SYSTEM PROTEIN F-RELATED"/>
    <property type="match status" value="1"/>
</dbReference>
<evidence type="ECO:0000256" key="10">
    <source>
        <dbReference type="ARBA" id="ARBA00022927"/>
    </source>
</evidence>
<feature type="transmembrane region" description="Helical" evidence="15">
    <location>
        <begin position="166"/>
        <end position="187"/>
    </location>
</feature>